<feature type="region of interest" description="Disordered" evidence="1">
    <location>
        <begin position="59"/>
        <end position="108"/>
    </location>
</feature>
<feature type="compositionally biased region" description="Low complexity" evidence="1">
    <location>
        <begin position="87"/>
        <end position="108"/>
    </location>
</feature>
<dbReference type="Proteomes" id="UP000017559">
    <property type="component" value="Unassembled WGS sequence"/>
</dbReference>
<keyword evidence="3" id="KW-1185">Reference proteome</keyword>
<reference evidence="2 3" key="1">
    <citation type="journal article" date="2014" name="BMC Genomics">
        <title>Genome and secretome analysis of the hemibiotrophic fungal pathogen, Moniliophthora roreri, which causes frosty pod rot disease of cacao: mechanisms of the biotrophic and necrotrophic phases.</title>
        <authorList>
            <person name="Meinhardt L.W."/>
            <person name="Costa G.G.L."/>
            <person name="Thomazella D.P.T."/>
            <person name="Teixeira P.J.P.L."/>
            <person name="Carazzolle M.F."/>
            <person name="Schuster S.C."/>
            <person name="Carlson J.E."/>
            <person name="Guiltinan M.J."/>
            <person name="Mieczkowski P."/>
            <person name="Farmer A."/>
            <person name="Ramaraj T."/>
            <person name="Crozier J."/>
            <person name="Davis R.E."/>
            <person name="Shao J."/>
            <person name="Melnick R.L."/>
            <person name="Pereira G.A.G."/>
            <person name="Bailey B.A."/>
        </authorList>
    </citation>
    <scope>NUCLEOTIDE SEQUENCE [LARGE SCALE GENOMIC DNA]</scope>
    <source>
        <strain evidence="2 3">MCA 2997</strain>
    </source>
</reference>
<dbReference type="OrthoDB" id="2757916at2759"/>
<feature type="region of interest" description="Disordered" evidence="1">
    <location>
        <begin position="180"/>
        <end position="215"/>
    </location>
</feature>
<evidence type="ECO:0000313" key="3">
    <source>
        <dbReference type="Proteomes" id="UP000017559"/>
    </source>
</evidence>
<feature type="region of interest" description="Disordered" evidence="1">
    <location>
        <begin position="266"/>
        <end position="289"/>
    </location>
</feature>
<dbReference type="EMBL" id="AWSO01000248">
    <property type="protein sequence ID" value="ESK92799.1"/>
    <property type="molecule type" value="Genomic_DNA"/>
</dbReference>
<dbReference type="AlphaFoldDB" id="V2YM77"/>
<evidence type="ECO:0000313" key="2">
    <source>
        <dbReference type="EMBL" id="ESK92799.1"/>
    </source>
</evidence>
<feature type="compositionally biased region" description="Basic and acidic residues" evidence="1">
    <location>
        <begin position="60"/>
        <end position="82"/>
    </location>
</feature>
<accession>V2YM77</accession>
<protein>
    <submittedName>
        <fullName evidence="2">Uncharacterized protein</fullName>
    </submittedName>
</protein>
<organism evidence="2 3">
    <name type="scientific">Moniliophthora roreri (strain MCA 2997)</name>
    <name type="common">Cocoa frosty pod rot fungus</name>
    <name type="synonym">Crinipellis roreri</name>
    <dbReference type="NCBI Taxonomy" id="1381753"/>
    <lineage>
        <taxon>Eukaryota</taxon>
        <taxon>Fungi</taxon>
        <taxon>Dikarya</taxon>
        <taxon>Basidiomycota</taxon>
        <taxon>Agaricomycotina</taxon>
        <taxon>Agaricomycetes</taxon>
        <taxon>Agaricomycetidae</taxon>
        <taxon>Agaricales</taxon>
        <taxon>Marasmiineae</taxon>
        <taxon>Marasmiaceae</taxon>
        <taxon>Moniliophthora</taxon>
    </lineage>
</organism>
<feature type="compositionally biased region" description="Basic and acidic residues" evidence="1">
    <location>
        <begin position="193"/>
        <end position="209"/>
    </location>
</feature>
<sequence>MSTRFQTRALRLAQLEKEQQAEDAQALKVLISTSPGELKNVQVPWADLDGLTWTGSKLRKATEKRERKGPYSKERRVVSEQKKTKKVSSSSLMKTSTSTPAFGEITNTNTNTNINMDLDNDQTIRPLAPKIRVQLRTTALASPMLTITPPLVVPDADTANSRSKYDSYFGQLLISDIESRERGRRRGQNPVKEIWEQGESDKLEPEPKLEYTGGVPLSRTPSFSYRDNSAPLVVIDADPETITEEDMDTPRPDMFARESEYFTSSFFTSEPDPEATIRSPSTKKSRPLLVAPGPTTPVSAVFPLSFSPRTTTIRPRAKSNADSKPPVSLGLKRAKTLSLSTSLYGPRPMLERRPTPIPGVVIGVGWGKRKRVDV</sequence>
<name>V2YM77_MONRO</name>
<comment type="caution">
    <text evidence="2">The sequence shown here is derived from an EMBL/GenBank/DDBJ whole genome shotgun (WGS) entry which is preliminary data.</text>
</comment>
<proteinExistence type="predicted"/>
<dbReference type="KEGG" id="mrr:Moror_15886"/>
<gene>
    <name evidence="2" type="ORF">Moror_15886</name>
</gene>
<evidence type="ECO:0000256" key="1">
    <source>
        <dbReference type="SAM" id="MobiDB-lite"/>
    </source>
</evidence>
<dbReference type="HOGENOM" id="CLU_739848_0_0_1"/>